<accession>A0ABV8U6H6</accession>
<dbReference type="PANTHER" id="PTHR42850:SF10">
    <property type="entry name" value="SERINE_THREONINE-PROTEIN PHOSPHATASE 1"/>
    <property type="match status" value="1"/>
</dbReference>
<name>A0ABV8U6H6_9PROT</name>
<comment type="caution">
    <text evidence="2">The sequence shown here is derived from an EMBL/GenBank/DDBJ whole genome shotgun (WGS) entry which is preliminary data.</text>
</comment>
<feature type="domain" description="Calcineurin-like phosphoesterase" evidence="1">
    <location>
        <begin position="25"/>
        <end position="196"/>
    </location>
</feature>
<proteinExistence type="predicted"/>
<dbReference type="Gene3D" id="3.60.21.10">
    <property type="match status" value="1"/>
</dbReference>
<dbReference type="SUPFAM" id="SSF56300">
    <property type="entry name" value="Metallo-dependent phosphatases"/>
    <property type="match status" value="1"/>
</dbReference>
<sequence length="247" mass="27517">MNASHQKAPRHIRLPANMAGRDFLLGDLHGEYDQFVEAMMRVKFDPAKDRVISVGDLVDRGPSSYDCMMLLHKPWFYATRGNHETMLLDAQFDGAMAMWMANGGEWFLELSEDQKDDCTTLAQQMPLAITLELKDGRTIGVCHAEWPGEDWSVVEETVFDLYQVQAMLWGRRVLSKGKPQSDRSAVLTVHGHTPIDAPKKLGSALFIDTGCVYGGTLTLVSVEQALAIPPDAKPSILSRLRGLRSRS</sequence>
<dbReference type="InterPro" id="IPR029052">
    <property type="entry name" value="Metallo-depent_PP-like"/>
</dbReference>
<evidence type="ECO:0000313" key="3">
    <source>
        <dbReference type="Proteomes" id="UP001595776"/>
    </source>
</evidence>
<organism evidence="2 3">
    <name type="scientific">Kordiimonas lipolytica</name>
    <dbReference type="NCBI Taxonomy" id="1662421"/>
    <lineage>
        <taxon>Bacteria</taxon>
        <taxon>Pseudomonadati</taxon>
        <taxon>Pseudomonadota</taxon>
        <taxon>Alphaproteobacteria</taxon>
        <taxon>Kordiimonadales</taxon>
        <taxon>Kordiimonadaceae</taxon>
        <taxon>Kordiimonas</taxon>
    </lineage>
</organism>
<dbReference type="RefSeq" id="WP_068150746.1">
    <property type="nucleotide sequence ID" value="NZ_JBHSCR010000001.1"/>
</dbReference>
<evidence type="ECO:0000259" key="1">
    <source>
        <dbReference type="Pfam" id="PF00149"/>
    </source>
</evidence>
<dbReference type="PANTHER" id="PTHR42850">
    <property type="entry name" value="METALLOPHOSPHOESTERASE"/>
    <property type="match status" value="1"/>
</dbReference>
<dbReference type="InterPro" id="IPR004843">
    <property type="entry name" value="Calcineurin-like_PHP"/>
</dbReference>
<dbReference type="EMBL" id="JBHSCR010000001">
    <property type="protein sequence ID" value="MFC4346366.1"/>
    <property type="molecule type" value="Genomic_DNA"/>
</dbReference>
<evidence type="ECO:0000313" key="2">
    <source>
        <dbReference type="EMBL" id="MFC4346366.1"/>
    </source>
</evidence>
<gene>
    <name evidence="2" type="ORF">ACFO5Q_00725</name>
</gene>
<protein>
    <submittedName>
        <fullName evidence="2">Metallophosphoesterase</fullName>
    </submittedName>
</protein>
<dbReference type="InterPro" id="IPR050126">
    <property type="entry name" value="Ap4A_hydrolase"/>
</dbReference>
<reference evidence="3" key="1">
    <citation type="journal article" date="2019" name="Int. J. Syst. Evol. Microbiol.">
        <title>The Global Catalogue of Microorganisms (GCM) 10K type strain sequencing project: providing services to taxonomists for standard genome sequencing and annotation.</title>
        <authorList>
            <consortium name="The Broad Institute Genomics Platform"/>
            <consortium name="The Broad Institute Genome Sequencing Center for Infectious Disease"/>
            <person name="Wu L."/>
            <person name="Ma J."/>
        </authorList>
    </citation>
    <scope>NUCLEOTIDE SEQUENCE [LARGE SCALE GENOMIC DNA]</scope>
    <source>
        <strain evidence="3">CGMCC 1.15304</strain>
    </source>
</reference>
<keyword evidence="3" id="KW-1185">Reference proteome</keyword>
<dbReference type="Pfam" id="PF00149">
    <property type="entry name" value="Metallophos"/>
    <property type="match status" value="1"/>
</dbReference>
<dbReference type="Proteomes" id="UP001595776">
    <property type="component" value="Unassembled WGS sequence"/>
</dbReference>